<feature type="region of interest" description="Disordered" evidence="3">
    <location>
        <begin position="1"/>
        <end position="23"/>
    </location>
</feature>
<keyword evidence="2 5" id="KW-0808">Transferase</keyword>
<gene>
    <name evidence="5" type="ORF">GA0070623_4514</name>
</gene>
<dbReference type="InterPro" id="IPR007848">
    <property type="entry name" value="Small_mtfrase_dom"/>
</dbReference>
<name>A0A1C5K849_9ACTN</name>
<dbReference type="EMBL" id="LT607752">
    <property type="protein sequence ID" value="SCG78952.1"/>
    <property type="molecule type" value="Genomic_DNA"/>
</dbReference>
<dbReference type="CDD" id="cd02440">
    <property type="entry name" value="AdoMet_MTases"/>
    <property type="match status" value="1"/>
</dbReference>
<dbReference type="PANTHER" id="PTHR47816:SF4">
    <property type="entry name" value="RIBOSOMAL RNA SMALL SUBUNIT METHYLTRANSFERASE C"/>
    <property type="match status" value="1"/>
</dbReference>
<dbReference type="Proteomes" id="UP000198226">
    <property type="component" value="Chromosome I"/>
</dbReference>
<evidence type="ECO:0000256" key="2">
    <source>
        <dbReference type="ARBA" id="ARBA00022679"/>
    </source>
</evidence>
<dbReference type="Gene3D" id="3.40.50.150">
    <property type="entry name" value="Vaccinia Virus protein VP39"/>
    <property type="match status" value="1"/>
</dbReference>
<dbReference type="GO" id="GO:0032259">
    <property type="term" value="P:methylation"/>
    <property type="evidence" value="ECO:0007669"/>
    <property type="project" value="UniProtKB-KW"/>
</dbReference>
<dbReference type="AlphaFoldDB" id="A0A1C5K849"/>
<evidence type="ECO:0000256" key="3">
    <source>
        <dbReference type="SAM" id="MobiDB-lite"/>
    </source>
</evidence>
<organism evidence="5 6">
    <name type="scientific">Micromonospora rifamycinica</name>
    <dbReference type="NCBI Taxonomy" id="291594"/>
    <lineage>
        <taxon>Bacteria</taxon>
        <taxon>Bacillati</taxon>
        <taxon>Actinomycetota</taxon>
        <taxon>Actinomycetes</taxon>
        <taxon>Micromonosporales</taxon>
        <taxon>Micromonosporaceae</taxon>
        <taxon>Micromonospora</taxon>
    </lineage>
</organism>
<dbReference type="InterPro" id="IPR046977">
    <property type="entry name" value="RsmC/RlmG"/>
</dbReference>
<accession>A0A1C5K849</accession>
<sequence length="229" mass="23985">MGASTGTAPAGPAPAGGGSAAGRWKNAPVTGDHYFTAEPSAPARPHEVEFHVAGRDYALTSASGVFSATRLDPGTAVLLRKADLPTAGTDGHLLDIGSGFGPISCVLADLAPAATVWAVDVNERARALTAANAARIDAADRVRAVAPAEVPAEVTFAQIWSNPPIHIGKPELHALLRRWLPRLAPDGVGWLVVARHLGGDSLHRWLLDEGFAVTRHASQKGYRVLRVTR</sequence>
<evidence type="ECO:0000259" key="4">
    <source>
        <dbReference type="Pfam" id="PF05175"/>
    </source>
</evidence>
<feature type="domain" description="Methyltransferase small" evidence="4">
    <location>
        <begin position="57"/>
        <end position="225"/>
    </location>
</feature>
<dbReference type="PANTHER" id="PTHR47816">
    <property type="entry name" value="RIBOSOMAL RNA SMALL SUBUNIT METHYLTRANSFERASE C"/>
    <property type="match status" value="1"/>
</dbReference>
<dbReference type="Pfam" id="PF05175">
    <property type="entry name" value="MTS"/>
    <property type="match status" value="1"/>
</dbReference>
<reference evidence="6" key="1">
    <citation type="submission" date="2016-06" db="EMBL/GenBank/DDBJ databases">
        <authorList>
            <person name="Varghese N."/>
            <person name="Submissions Spin"/>
        </authorList>
    </citation>
    <scope>NUCLEOTIDE SEQUENCE [LARGE SCALE GENOMIC DNA]</scope>
    <source>
        <strain evidence="6">DSM 44983</strain>
    </source>
</reference>
<keyword evidence="6" id="KW-1185">Reference proteome</keyword>
<dbReference type="InterPro" id="IPR029063">
    <property type="entry name" value="SAM-dependent_MTases_sf"/>
</dbReference>
<evidence type="ECO:0000313" key="6">
    <source>
        <dbReference type="Proteomes" id="UP000198226"/>
    </source>
</evidence>
<dbReference type="GO" id="GO:0008757">
    <property type="term" value="F:S-adenosylmethionine-dependent methyltransferase activity"/>
    <property type="evidence" value="ECO:0007669"/>
    <property type="project" value="InterPro"/>
</dbReference>
<feature type="compositionally biased region" description="Low complexity" evidence="3">
    <location>
        <begin position="1"/>
        <end position="10"/>
    </location>
</feature>
<evidence type="ECO:0000313" key="5">
    <source>
        <dbReference type="EMBL" id="SCG78952.1"/>
    </source>
</evidence>
<evidence type="ECO:0000256" key="1">
    <source>
        <dbReference type="ARBA" id="ARBA00022603"/>
    </source>
</evidence>
<proteinExistence type="predicted"/>
<protein>
    <submittedName>
        <fullName evidence="5">16S rRNA m(2)G 1207 methyltransferase</fullName>
    </submittedName>
</protein>
<keyword evidence="1 5" id="KW-0489">Methyltransferase</keyword>
<dbReference type="SUPFAM" id="SSF53335">
    <property type="entry name" value="S-adenosyl-L-methionine-dependent methyltransferases"/>
    <property type="match status" value="1"/>
</dbReference>